<dbReference type="Pfam" id="PF08447">
    <property type="entry name" value="PAS_3"/>
    <property type="match status" value="1"/>
</dbReference>
<protein>
    <submittedName>
        <fullName evidence="13">Two-component system sensor histidine kinase</fullName>
    </submittedName>
    <submittedName>
        <fullName evidence="14">Two-component system, chemotaxis family, CheB/CheR fusion protein</fullName>
    </submittedName>
</protein>
<proteinExistence type="predicted"/>
<evidence type="ECO:0000259" key="9">
    <source>
        <dbReference type="PROSITE" id="PS50112"/>
    </source>
</evidence>
<keyword evidence="13" id="KW-0418">Kinase</keyword>
<dbReference type="SMART" id="SM00091">
    <property type="entry name" value="PAS"/>
    <property type="match status" value="4"/>
</dbReference>
<dbReference type="Pfam" id="PF13596">
    <property type="entry name" value="PAS_10"/>
    <property type="match status" value="1"/>
</dbReference>
<reference evidence="13 15" key="1">
    <citation type="submission" date="2015-07" db="EMBL/GenBank/DDBJ databases">
        <title>Genome of Polaribacter dokdonenesis DSW-5, isolated from seawater off Dokdo in Korea.</title>
        <authorList>
            <person name="Yoon K."/>
            <person name="Song J.Y."/>
            <person name="Kim J.F."/>
        </authorList>
    </citation>
    <scope>NUCLEOTIDE SEQUENCE [LARGE SCALE GENOMIC DNA]</scope>
    <source>
        <strain evidence="13 15">DSW-5</strain>
    </source>
</reference>
<feature type="active site" evidence="6">
    <location>
        <position position="29"/>
    </location>
</feature>
<dbReference type="InterPro" id="IPR035909">
    <property type="entry name" value="CheB_C"/>
</dbReference>
<dbReference type="Gene3D" id="3.30.450.20">
    <property type="entry name" value="PAS domain"/>
    <property type="match status" value="3"/>
</dbReference>
<dbReference type="SUPFAM" id="SSF55785">
    <property type="entry name" value="PYP-like sensor domain (PAS domain)"/>
    <property type="match status" value="3"/>
</dbReference>
<feature type="domain" description="CheR-type methyltransferase" evidence="12">
    <location>
        <begin position="212"/>
        <end position="464"/>
    </location>
</feature>
<dbReference type="SUPFAM" id="SSF53335">
    <property type="entry name" value="S-adenosyl-L-methionine-dependent methyltransferases"/>
    <property type="match status" value="1"/>
</dbReference>
<dbReference type="InterPro" id="IPR013655">
    <property type="entry name" value="PAS_fold_3"/>
</dbReference>
<evidence type="ECO:0000256" key="6">
    <source>
        <dbReference type="PROSITE-ProRule" id="PRU00050"/>
    </source>
</evidence>
<dbReference type="InterPro" id="IPR003594">
    <property type="entry name" value="HATPase_dom"/>
</dbReference>
<feature type="domain" description="CheB-type methylesterase" evidence="11">
    <location>
        <begin position="23"/>
        <end position="206"/>
    </location>
</feature>
<dbReference type="Proteomes" id="UP000037716">
    <property type="component" value="Unassembled WGS sequence"/>
</dbReference>
<dbReference type="PROSITE" id="PS50112">
    <property type="entry name" value="PAS"/>
    <property type="match status" value="2"/>
</dbReference>
<dbReference type="STRING" id="1300348.I602_2636"/>
<dbReference type="InterPro" id="IPR036804">
    <property type="entry name" value="CheR_N_sf"/>
</dbReference>
<dbReference type="InterPro" id="IPR029063">
    <property type="entry name" value="SAM-dependent_MTases_sf"/>
</dbReference>
<dbReference type="GO" id="GO:0008984">
    <property type="term" value="F:protein-glutamate methylesterase activity"/>
    <property type="evidence" value="ECO:0007669"/>
    <property type="project" value="InterPro"/>
</dbReference>
<evidence type="ECO:0000313" key="16">
    <source>
        <dbReference type="Proteomes" id="UP000183071"/>
    </source>
</evidence>
<evidence type="ECO:0000313" key="15">
    <source>
        <dbReference type="Proteomes" id="UP000037716"/>
    </source>
</evidence>
<evidence type="ECO:0000256" key="7">
    <source>
        <dbReference type="SAM" id="Coils"/>
    </source>
</evidence>
<dbReference type="InterPro" id="IPR036097">
    <property type="entry name" value="HisK_dim/P_sf"/>
</dbReference>
<organism evidence="13 15">
    <name type="scientific">Polaribacter dokdonensis DSW-5</name>
    <dbReference type="NCBI Taxonomy" id="1300348"/>
    <lineage>
        <taxon>Bacteria</taxon>
        <taxon>Pseudomonadati</taxon>
        <taxon>Bacteroidota</taxon>
        <taxon>Flavobacteriia</taxon>
        <taxon>Flavobacteriales</taxon>
        <taxon>Flavobacteriaceae</taxon>
    </lineage>
</organism>
<dbReference type="GO" id="GO:0008983">
    <property type="term" value="F:protein-glutamate O-methyltransferase activity"/>
    <property type="evidence" value="ECO:0007669"/>
    <property type="project" value="UniProtKB-EC"/>
</dbReference>
<evidence type="ECO:0000259" key="8">
    <source>
        <dbReference type="PROSITE" id="PS50109"/>
    </source>
</evidence>
<dbReference type="Gene3D" id="3.40.50.180">
    <property type="entry name" value="Methylesterase CheB, C-terminal domain"/>
    <property type="match status" value="1"/>
</dbReference>
<dbReference type="EMBL" id="FNUE01000002">
    <property type="protein sequence ID" value="SEE56845.1"/>
    <property type="molecule type" value="Genomic_DNA"/>
</dbReference>
<dbReference type="Pfam" id="PF01339">
    <property type="entry name" value="CheB_methylest"/>
    <property type="match status" value="1"/>
</dbReference>
<dbReference type="PROSITE" id="PS50122">
    <property type="entry name" value="CHEB"/>
    <property type="match status" value="1"/>
</dbReference>
<dbReference type="InterPro" id="IPR050903">
    <property type="entry name" value="Bact_Chemotaxis_MeTrfase"/>
</dbReference>
<feature type="domain" description="Histidine kinase" evidence="8">
    <location>
        <begin position="1145"/>
        <end position="1360"/>
    </location>
</feature>
<dbReference type="PROSITE" id="PS50123">
    <property type="entry name" value="CHER"/>
    <property type="match status" value="1"/>
</dbReference>
<evidence type="ECO:0000256" key="3">
    <source>
        <dbReference type="ARBA" id="ARBA00022603"/>
    </source>
</evidence>
<dbReference type="Gene3D" id="3.30.565.10">
    <property type="entry name" value="Histidine kinase-like ATPase, C-terminal domain"/>
    <property type="match status" value="1"/>
</dbReference>
<dbReference type="Pfam" id="PF03705">
    <property type="entry name" value="CheR_N"/>
    <property type="match status" value="1"/>
</dbReference>
<comment type="catalytic activity">
    <reaction evidence="1">
        <text>ATP + protein L-histidine = ADP + protein N-phospho-L-histidine.</text>
        <dbReference type="EC" id="2.7.13.3"/>
    </reaction>
</comment>
<keyword evidence="7" id="KW-0175">Coiled coil</keyword>
<dbReference type="PANTHER" id="PTHR24422">
    <property type="entry name" value="CHEMOTAXIS PROTEIN METHYLTRANSFERASE"/>
    <property type="match status" value="1"/>
</dbReference>
<dbReference type="InterPro" id="IPR000780">
    <property type="entry name" value="CheR_MeTrfase"/>
</dbReference>
<dbReference type="InterPro" id="IPR022642">
    <property type="entry name" value="CheR_C"/>
</dbReference>
<dbReference type="SUPFAM" id="SSF55874">
    <property type="entry name" value="ATPase domain of HSP90 chaperone/DNA topoisomerase II/histidine kinase"/>
    <property type="match status" value="1"/>
</dbReference>
<dbReference type="PATRIC" id="fig|1300348.6.peg.2638"/>
<reference evidence="14 16" key="2">
    <citation type="submission" date="2016-10" db="EMBL/GenBank/DDBJ databases">
        <authorList>
            <person name="Varghese N."/>
            <person name="Submissions S."/>
        </authorList>
    </citation>
    <scope>NUCLEOTIDE SEQUENCE [LARGE SCALE GENOMIC DNA]</scope>
    <source>
        <strain evidence="14 16">DSW-5</strain>
    </source>
</reference>
<dbReference type="Pfam" id="PF02518">
    <property type="entry name" value="HATPase_c"/>
    <property type="match status" value="1"/>
</dbReference>
<dbReference type="InterPro" id="IPR036890">
    <property type="entry name" value="HATPase_C_sf"/>
</dbReference>
<comment type="caution">
    <text evidence="13">The sequence shown here is derived from an EMBL/GenBank/DDBJ whole genome shotgun (WGS) entry which is preliminary data.</text>
</comment>
<feature type="domain" description="PAC" evidence="10">
    <location>
        <begin position="1089"/>
        <end position="1141"/>
    </location>
</feature>
<keyword evidence="6" id="KW-0145">Chemotaxis</keyword>
<evidence type="ECO:0000256" key="5">
    <source>
        <dbReference type="ARBA" id="ARBA00022691"/>
    </source>
</evidence>
<evidence type="ECO:0000259" key="11">
    <source>
        <dbReference type="PROSITE" id="PS50122"/>
    </source>
</evidence>
<sequence>MNNREFQDNKENNGISDDKNSFIVGIGTSAGGLEALKIFFDNLPSDFNHAIVIVQHLSPDYKSLMADLLSRNTDLPLHEVEDGSVIEAGNVYLIPPKKNMTIKNGVLHLTDKPKGFDLNLPIDIFFKSLAVDQKEKSIGIVLSGTGSDGTRGMRAIKEFGGMLMVQKPTDAKFDGMPNSTIATGLVDYILPVAHISPELVNFIHHPKSLSTFEDDENSIFKKDFEKLISLVHKKTDIDFSDYKLPTLVRRVERRMQVNKAQTIRDYLHYVFENENELEILNKEFLIGVTKFFRDTEAFDFIKKKVIPKIFKNKGPKDRVKIWSVGCSSGEEAYSLAILLKEYMDENNLVFDVKIFATDLDKEVIHKANKGAFTQSIVADVSLELLKKYFIQKGDLYVISPEIRKMIIFSQHNVAQDPPLTKMDLITCRNLLIYVNSALQQKIIGTFHYALNPNRFLFLGPSESIGQFSSSLKVLSRKWRVYQNVAPTKTLDMGYYNNTFSSSEQFTIEVMSRQTLQDKVLNETLAESLLEEFGAASAFVDKDFDLISADGNFRNFFQFPKKRLRSFHILKILPQPIAIALSTALRKAEKENIKVIYKDIVVSDDRNDFETITLIVNPVKVTPTSVSNVYMVLFLAQSNLIDTESAKKNNTALVQEGFTLSEADKEKIVLLEQELMDTKANLQSMVKEIETSNEELQATNEELLSSNEELQSTNEELQSVNEELHTVNAEYQEKMVEIADINSDLENLIDSTEIGTIFLDKDLKIRKFTPTVKKIFNIIDSDIGRPISHFNSTFGDTEGKTFIETLYNVLNTGISFEKEILHRETKWYLKRLNPFLNSNQKIEGVVISFVNITELKKLESTLAEKNKFLEKVLEVTPNILYIFNQQTQSNEYANKDLFKQLGYSSLEIQAMGSDMLNKIMYPEDLPRLINHFDNIKNSKEGEILEVEYRVKHKDGSYRWLLSLDTVFEKIKGTDFVKHIGVAVDITQLKESQQKLKEVNENLEQEVSERTQQLEVTKQKYKRLYNNAPDMFVSVDPKNGEVLECNKTLLDKTGFTRKDVIGAQILDLYHKDSKDDAKKVFELFKKNGTVTNKELKINKKRGGYIEVNLNVSSIKDKDGNIMFSSSSWRDITDLKEVMSELEELTYASTHDMKAPINNISSFLSLLKEDKSIVDENSIEAIKWIERNIKNANDTLSNLISVAKARTQVLENLIDIDIEKSFDKTITGFKTIIDKSNISIKKDFTKCKTVLFSELHFNSMLQNILNNAIKYRSSERDLKIEIKSFEEDGFNCISIKDNGIGINLDEHRNHVFGLFKRATDKKEGSGLALYLIKKILDKTGGGIKLESKLGKGSTFTLCFKNNENND</sequence>
<dbReference type="Gene3D" id="3.40.50.150">
    <property type="entry name" value="Vaccinia Virus protein VP39"/>
    <property type="match status" value="1"/>
</dbReference>
<dbReference type="SUPFAM" id="SSF52738">
    <property type="entry name" value="Methylesterase CheB, C-terminal domain"/>
    <property type="match status" value="1"/>
</dbReference>
<dbReference type="SUPFAM" id="SSF47757">
    <property type="entry name" value="Chemotaxis receptor methyltransferase CheR, N-terminal domain"/>
    <property type="match status" value="1"/>
</dbReference>
<dbReference type="EMBL" id="LGBR01000001">
    <property type="protein sequence ID" value="KOY53076.1"/>
    <property type="molecule type" value="Genomic_DNA"/>
</dbReference>
<accession>A0A0M9CIE8</accession>
<dbReference type="SMART" id="SM00086">
    <property type="entry name" value="PAC"/>
    <property type="match status" value="3"/>
</dbReference>
<dbReference type="InterPro" id="IPR003661">
    <property type="entry name" value="HisK_dim/P_dom"/>
</dbReference>
<comment type="catalytic activity">
    <reaction evidence="2">
        <text>L-glutamyl-[protein] + S-adenosyl-L-methionine = [protein]-L-glutamate 5-O-methyl ester + S-adenosyl-L-homocysteine</text>
        <dbReference type="Rhea" id="RHEA:24452"/>
        <dbReference type="Rhea" id="RHEA-COMP:10208"/>
        <dbReference type="Rhea" id="RHEA-COMP:10311"/>
        <dbReference type="ChEBI" id="CHEBI:29973"/>
        <dbReference type="ChEBI" id="CHEBI:57856"/>
        <dbReference type="ChEBI" id="CHEBI:59789"/>
        <dbReference type="ChEBI" id="CHEBI:82795"/>
        <dbReference type="EC" id="2.1.1.80"/>
    </reaction>
</comment>
<dbReference type="InterPro" id="IPR000673">
    <property type="entry name" value="Sig_transdc_resp-reg_Me-estase"/>
</dbReference>
<dbReference type="Proteomes" id="UP000183071">
    <property type="component" value="Unassembled WGS sequence"/>
</dbReference>
<dbReference type="InterPro" id="IPR005467">
    <property type="entry name" value="His_kinase_dom"/>
</dbReference>
<evidence type="ECO:0000256" key="4">
    <source>
        <dbReference type="ARBA" id="ARBA00022679"/>
    </source>
</evidence>
<dbReference type="PRINTS" id="PR00996">
    <property type="entry name" value="CHERMTFRASE"/>
</dbReference>
<dbReference type="SUPFAM" id="SSF47384">
    <property type="entry name" value="Homodimeric domain of signal transducing histidine kinase"/>
    <property type="match status" value="1"/>
</dbReference>
<dbReference type="RefSeq" id="WP_053975122.1">
    <property type="nucleotide sequence ID" value="NZ_FNUE01000002.1"/>
</dbReference>
<feature type="active site" evidence="6">
    <location>
        <position position="148"/>
    </location>
</feature>
<dbReference type="InterPro" id="IPR022641">
    <property type="entry name" value="CheR_N"/>
</dbReference>
<feature type="coiled-coil region" evidence="7">
    <location>
        <begin position="667"/>
        <end position="747"/>
    </location>
</feature>
<keyword evidence="4" id="KW-0808">Transferase</keyword>
<dbReference type="InterPro" id="IPR035965">
    <property type="entry name" value="PAS-like_dom_sf"/>
</dbReference>
<feature type="domain" description="PAS" evidence="9">
    <location>
        <begin position="864"/>
        <end position="938"/>
    </location>
</feature>
<feature type="active site" evidence="6">
    <location>
        <position position="56"/>
    </location>
</feature>
<gene>
    <name evidence="13" type="ORF">I602_2636</name>
    <name evidence="14" type="ORF">SAMN05444353_2411</name>
</gene>
<feature type="coiled-coil region" evidence="7">
    <location>
        <begin position="984"/>
        <end position="1018"/>
    </location>
</feature>
<dbReference type="SMART" id="SM00387">
    <property type="entry name" value="HATPase_c"/>
    <property type="match status" value="1"/>
</dbReference>
<evidence type="ECO:0000259" key="12">
    <source>
        <dbReference type="PROSITE" id="PS50123"/>
    </source>
</evidence>
<evidence type="ECO:0000313" key="13">
    <source>
        <dbReference type="EMBL" id="KOY53076.1"/>
    </source>
</evidence>
<dbReference type="CDD" id="cd16434">
    <property type="entry name" value="CheB-CheR_fusion"/>
    <property type="match status" value="1"/>
</dbReference>
<evidence type="ECO:0000256" key="2">
    <source>
        <dbReference type="ARBA" id="ARBA00001541"/>
    </source>
</evidence>
<dbReference type="GO" id="GO:0005737">
    <property type="term" value="C:cytoplasm"/>
    <property type="evidence" value="ECO:0007669"/>
    <property type="project" value="InterPro"/>
</dbReference>
<dbReference type="SMART" id="SM00138">
    <property type="entry name" value="MeTrc"/>
    <property type="match status" value="1"/>
</dbReference>
<dbReference type="InterPro" id="IPR001610">
    <property type="entry name" value="PAC"/>
</dbReference>
<evidence type="ECO:0000259" key="10">
    <source>
        <dbReference type="PROSITE" id="PS50113"/>
    </source>
</evidence>
<evidence type="ECO:0000313" key="14">
    <source>
        <dbReference type="EMBL" id="SEE56845.1"/>
    </source>
</evidence>
<dbReference type="GO" id="GO:0032259">
    <property type="term" value="P:methylation"/>
    <property type="evidence" value="ECO:0007669"/>
    <property type="project" value="UniProtKB-KW"/>
</dbReference>
<dbReference type="PROSITE" id="PS50109">
    <property type="entry name" value="HIS_KIN"/>
    <property type="match status" value="1"/>
</dbReference>
<dbReference type="Gene3D" id="1.10.287.130">
    <property type="match status" value="1"/>
</dbReference>
<dbReference type="InterPro" id="IPR000700">
    <property type="entry name" value="PAS-assoc_C"/>
</dbReference>
<feature type="domain" description="PAS" evidence="9">
    <location>
        <begin position="1015"/>
        <end position="1086"/>
    </location>
</feature>
<dbReference type="Pfam" id="PF01739">
    <property type="entry name" value="CheR"/>
    <property type="match status" value="1"/>
</dbReference>
<dbReference type="InterPro" id="IPR000014">
    <property type="entry name" value="PAS"/>
</dbReference>
<keyword evidence="6" id="KW-0378">Hydrolase</keyword>
<feature type="domain" description="PAC" evidence="10">
    <location>
        <begin position="943"/>
        <end position="996"/>
    </location>
</feature>
<dbReference type="CDD" id="cd00130">
    <property type="entry name" value="PAS"/>
    <property type="match status" value="1"/>
</dbReference>
<keyword evidence="16" id="KW-1185">Reference proteome</keyword>
<dbReference type="Gene3D" id="1.10.155.10">
    <property type="entry name" value="Chemotaxis receptor methyltransferase CheR, N-terminal domain"/>
    <property type="match status" value="1"/>
</dbReference>
<dbReference type="GO" id="GO:0000155">
    <property type="term" value="F:phosphorelay sensor kinase activity"/>
    <property type="evidence" value="ECO:0007669"/>
    <property type="project" value="InterPro"/>
</dbReference>
<evidence type="ECO:0000256" key="1">
    <source>
        <dbReference type="ARBA" id="ARBA00000085"/>
    </source>
</evidence>
<dbReference type="OrthoDB" id="9816309at2"/>
<dbReference type="NCBIfam" id="TIGR00229">
    <property type="entry name" value="sensory_box"/>
    <property type="match status" value="2"/>
</dbReference>
<dbReference type="GO" id="GO:0006935">
    <property type="term" value="P:chemotaxis"/>
    <property type="evidence" value="ECO:0007669"/>
    <property type="project" value="UniProtKB-UniRule"/>
</dbReference>
<keyword evidence="5" id="KW-0949">S-adenosyl-L-methionine</keyword>
<dbReference type="Pfam" id="PF13426">
    <property type="entry name" value="PAS_9"/>
    <property type="match status" value="1"/>
</dbReference>
<dbReference type="PROSITE" id="PS50113">
    <property type="entry name" value="PAC"/>
    <property type="match status" value="2"/>
</dbReference>
<dbReference type="CDD" id="cd00082">
    <property type="entry name" value="HisKA"/>
    <property type="match status" value="1"/>
</dbReference>
<name>A0A0M9CIE8_9FLAO</name>
<dbReference type="GO" id="GO:0000156">
    <property type="term" value="F:phosphorelay response regulator activity"/>
    <property type="evidence" value="ECO:0007669"/>
    <property type="project" value="InterPro"/>
</dbReference>
<keyword evidence="3" id="KW-0489">Methyltransferase</keyword>